<evidence type="ECO:0000313" key="5">
    <source>
        <dbReference type="EMBL" id="URJ28322.1"/>
    </source>
</evidence>
<dbReference type="PRINTS" id="PR00095">
    <property type="entry name" value="ANTSNTHASEI"/>
</dbReference>
<dbReference type="Pfam" id="PF04715">
    <property type="entry name" value="Anth_synt_I_N"/>
    <property type="match status" value="1"/>
</dbReference>
<evidence type="ECO:0000313" key="6">
    <source>
        <dbReference type="Proteomes" id="UP001056209"/>
    </source>
</evidence>
<dbReference type="InterPro" id="IPR015890">
    <property type="entry name" value="Chorismate_C"/>
</dbReference>
<dbReference type="InterPro" id="IPR005802">
    <property type="entry name" value="ADC_synth_comp_1"/>
</dbReference>
<evidence type="ECO:0000259" key="4">
    <source>
        <dbReference type="Pfam" id="PF04715"/>
    </source>
</evidence>
<dbReference type="InterPro" id="IPR019999">
    <property type="entry name" value="Anth_synth_I-like"/>
</dbReference>
<dbReference type="SUPFAM" id="SSF56322">
    <property type="entry name" value="ADC synthase"/>
    <property type="match status" value="1"/>
</dbReference>
<gene>
    <name evidence="5" type="primary">pabB</name>
    <name evidence="5" type="ORF">M9393_00970</name>
</gene>
<dbReference type="GO" id="GO:0009396">
    <property type="term" value="P:folic acid-containing compound biosynthetic process"/>
    <property type="evidence" value="ECO:0007669"/>
    <property type="project" value="InterPro"/>
</dbReference>
<dbReference type="InterPro" id="IPR005801">
    <property type="entry name" value="ADC_synthase"/>
</dbReference>
<dbReference type="EMBL" id="CP097753">
    <property type="protein sequence ID" value="URJ28322.1"/>
    <property type="molecule type" value="Genomic_DNA"/>
</dbReference>
<proteinExistence type="predicted"/>
<dbReference type="EC" id="2.6.1.85" evidence="1"/>
<dbReference type="PANTHER" id="PTHR11236:SF50">
    <property type="entry name" value="AMINODEOXYCHORISMATE SYNTHASE COMPONENT 1"/>
    <property type="match status" value="1"/>
</dbReference>
<reference evidence="5" key="1">
    <citation type="submission" date="2022-05" db="EMBL/GenBank/DDBJ databases">
        <title>Impact of host demography and evolutionary history on endosymbiont molecular evolution: a test in carpenter ants (Genus Camponotus) and their Blochmannia endosymbionts.</title>
        <authorList>
            <person name="Manthey J.D."/>
            <person name="Giron J.C."/>
            <person name="Hruska J.P."/>
        </authorList>
    </citation>
    <scope>NUCLEOTIDE SEQUENCE</scope>
    <source>
        <strain evidence="5">C-039</strain>
    </source>
</reference>
<organism evidence="5 6">
    <name type="scientific">Candidatus Blochmannia vicinus</name>
    <name type="common">nom. nud.</name>
    <dbReference type="NCBI Taxonomy" id="251540"/>
    <lineage>
        <taxon>Bacteria</taxon>
        <taxon>Pseudomonadati</taxon>
        <taxon>Pseudomonadota</taxon>
        <taxon>Gammaproteobacteria</taxon>
        <taxon>Enterobacterales</taxon>
        <taxon>Enterobacteriaceae</taxon>
        <taxon>ant endosymbionts</taxon>
        <taxon>Candidatus Blochmanniella</taxon>
    </lineage>
</organism>
<evidence type="ECO:0000256" key="1">
    <source>
        <dbReference type="ARBA" id="ARBA00013139"/>
    </source>
</evidence>
<keyword evidence="2 5" id="KW-0808">Transferase</keyword>
<evidence type="ECO:0000256" key="2">
    <source>
        <dbReference type="ARBA" id="ARBA00022679"/>
    </source>
</evidence>
<dbReference type="Pfam" id="PF00425">
    <property type="entry name" value="Chorismate_bind"/>
    <property type="match status" value="1"/>
</dbReference>
<sequence>MGIHLIELPYHPNAILNLFESLSNTAWSMLLYSGHNNQHPDGRFDILVTDPVLTLVTKNNITTISHKKNNQTSNADPFILLKEYTQITNMESCNSYKLKLPFQGGFLGIFGYDLARCIESLPKIAKKDLLFPDMAIGLYRWAIISDHKLYKNYLVTHDEPNQILPWIYQRYTYSNHVDSTSFRIIKPWKSNISQSEYSKKFNIIKKHITIGNCYQVCLAQRFYTSYAGNAWIAFRYLLNYNQAPFSGFIRLPNKLSILSLSPERFLQLHNTKIKTQPIKGTLPRLKNTQDDYRQIIKLSKSIKNRSENLMIVDLLRNDIGKVAIPGSIRVPKLFDIQSFTGIHHMISTITGTLSNNFSACDLLRACFPGGSITGAPKVQAMKFIEQLEPHRRSIWSGSIGYLSCCGNMDTNIAIRTLLADRRHLFCSVGSGIVSDSDENIEYQEMQDKIHTLLPPLLKKFYLI</sequence>
<accession>A0A9Q8TWR7</accession>
<name>A0A9Q8TWR7_9ENTR</name>
<dbReference type="NCBIfam" id="TIGR00553">
    <property type="entry name" value="pabB"/>
    <property type="match status" value="1"/>
</dbReference>
<dbReference type="GO" id="GO:0046820">
    <property type="term" value="F:4-amino-4-deoxychorismate synthase activity"/>
    <property type="evidence" value="ECO:0007669"/>
    <property type="project" value="UniProtKB-EC"/>
</dbReference>
<feature type="domain" description="Chorismate-utilising enzyme C-terminal" evidence="3">
    <location>
        <begin position="194"/>
        <end position="448"/>
    </location>
</feature>
<dbReference type="PANTHER" id="PTHR11236">
    <property type="entry name" value="AMINOBENZOATE/ANTHRANILATE SYNTHASE"/>
    <property type="match status" value="1"/>
</dbReference>
<dbReference type="Proteomes" id="UP001056209">
    <property type="component" value="Chromosome"/>
</dbReference>
<protein>
    <recommendedName>
        <fullName evidence="1">aminodeoxychorismate synthase</fullName>
        <ecNumber evidence="1">2.6.1.85</ecNumber>
    </recommendedName>
</protein>
<dbReference type="RefSeq" id="WP_250248759.1">
    <property type="nucleotide sequence ID" value="NZ_CP097753.1"/>
</dbReference>
<keyword evidence="5" id="KW-0032">Aminotransferase</keyword>
<dbReference type="InterPro" id="IPR006805">
    <property type="entry name" value="Anth_synth_I_N"/>
</dbReference>
<dbReference type="Gene3D" id="3.60.120.10">
    <property type="entry name" value="Anthranilate synthase"/>
    <property type="match status" value="1"/>
</dbReference>
<feature type="domain" description="Anthranilate synthase component I N-terminal" evidence="4">
    <location>
        <begin position="16"/>
        <end position="153"/>
    </location>
</feature>
<evidence type="ECO:0000259" key="3">
    <source>
        <dbReference type="Pfam" id="PF00425"/>
    </source>
</evidence>
<dbReference type="GO" id="GO:0000162">
    <property type="term" value="P:L-tryptophan biosynthetic process"/>
    <property type="evidence" value="ECO:0007669"/>
    <property type="project" value="TreeGrafter"/>
</dbReference>
<dbReference type="AlphaFoldDB" id="A0A9Q8TWR7"/>